<dbReference type="NCBIfam" id="TIGR03083">
    <property type="entry name" value="maleylpyruvate isomerase family mycothiol-dependent enzyme"/>
    <property type="match status" value="1"/>
</dbReference>
<proteinExistence type="predicted"/>
<dbReference type="AlphaFoldDB" id="A0A382RAQ6"/>
<dbReference type="NCBIfam" id="TIGR03085">
    <property type="entry name" value="TIGR03085 family metal-binding protein"/>
    <property type="match status" value="1"/>
</dbReference>
<evidence type="ECO:0000313" key="1">
    <source>
        <dbReference type="EMBL" id="SVC93641.1"/>
    </source>
</evidence>
<organism evidence="1">
    <name type="scientific">marine metagenome</name>
    <dbReference type="NCBI Taxonomy" id="408172"/>
    <lineage>
        <taxon>unclassified sequences</taxon>
        <taxon>metagenomes</taxon>
        <taxon>ecological metagenomes</taxon>
    </lineage>
</organism>
<dbReference type="InterPro" id="IPR017519">
    <property type="entry name" value="CHP03085"/>
</dbReference>
<evidence type="ECO:0008006" key="2">
    <source>
        <dbReference type="Google" id="ProtNLM"/>
    </source>
</evidence>
<sequence length="187" mass="20629">MSSTQLARDERVALCDLLDEVGPDAPTLCADWTTALLAAHLVVRERRPDVGPGLVMGGGAARHTARVTARTAERVPYGRLVERVRSGPPPWIRPVNGPMNLVEFTVHHEDVRRAVDGWAPRWGMDDLQDALWPYLRSGTRLRCRSMRDVDLSIARPGDEPVAVGKSTKSGRPVVATAEPVELTLFFF</sequence>
<reference evidence="1" key="1">
    <citation type="submission" date="2018-05" db="EMBL/GenBank/DDBJ databases">
        <authorList>
            <person name="Lanie J.A."/>
            <person name="Ng W.-L."/>
            <person name="Kazmierczak K.M."/>
            <person name="Andrzejewski T.M."/>
            <person name="Davidsen T.M."/>
            <person name="Wayne K.J."/>
            <person name="Tettelin H."/>
            <person name="Glass J.I."/>
            <person name="Rusch D."/>
            <person name="Podicherti R."/>
            <person name="Tsui H.-C.T."/>
            <person name="Winkler M.E."/>
        </authorList>
    </citation>
    <scope>NUCLEOTIDE SEQUENCE</scope>
</reference>
<dbReference type="InterPro" id="IPR034660">
    <property type="entry name" value="DinB/YfiT-like"/>
</dbReference>
<gene>
    <name evidence="1" type="ORF">METZ01_LOCUS346495</name>
</gene>
<name>A0A382RAQ6_9ZZZZ</name>
<dbReference type="EMBL" id="UINC01119655">
    <property type="protein sequence ID" value="SVC93641.1"/>
    <property type="molecule type" value="Genomic_DNA"/>
</dbReference>
<dbReference type="InterPro" id="IPR017517">
    <property type="entry name" value="Maleyloyr_isom"/>
</dbReference>
<feature type="non-terminal residue" evidence="1">
    <location>
        <position position="187"/>
    </location>
</feature>
<dbReference type="SUPFAM" id="SSF109854">
    <property type="entry name" value="DinB/YfiT-like putative metalloenzymes"/>
    <property type="match status" value="1"/>
</dbReference>
<protein>
    <recommendedName>
        <fullName evidence="2">Mycothiol-dependent maleylpyruvate isomerase metal-binding domain-containing protein</fullName>
    </recommendedName>
</protein>
<accession>A0A382RAQ6</accession>